<dbReference type="InterPro" id="IPR050612">
    <property type="entry name" value="Prok_Mopterin_Oxidored"/>
</dbReference>
<dbReference type="PROSITE" id="PS51669">
    <property type="entry name" value="4FE4S_MOW_BIS_MGD"/>
    <property type="match status" value="1"/>
</dbReference>
<comment type="caution">
    <text evidence="10">The sequence shown here is derived from an EMBL/GenBank/DDBJ whole genome shotgun (WGS) entry which is preliminary data.</text>
</comment>
<dbReference type="Gene3D" id="3.30.200.210">
    <property type="match status" value="1"/>
</dbReference>
<dbReference type="GO" id="GO:0046872">
    <property type="term" value="F:metal ion binding"/>
    <property type="evidence" value="ECO:0007669"/>
    <property type="project" value="UniProtKB-KW"/>
</dbReference>
<dbReference type="Gene3D" id="3.40.50.740">
    <property type="match status" value="1"/>
</dbReference>
<keyword evidence="4" id="KW-0479">Metal-binding</keyword>
<dbReference type="InterPro" id="IPR006656">
    <property type="entry name" value="Mopterin_OxRdtase"/>
</dbReference>
<evidence type="ECO:0000256" key="1">
    <source>
        <dbReference type="ARBA" id="ARBA00010312"/>
    </source>
</evidence>
<dbReference type="Proteomes" id="UP000741360">
    <property type="component" value="Unassembled WGS sequence"/>
</dbReference>
<dbReference type="InterPro" id="IPR006963">
    <property type="entry name" value="Mopterin_OxRdtase_4Fe-4S_dom"/>
</dbReference>
<evidence type="ECO:0000313" key="10">
    <source>
        <dbReference type="EMBL" id="MBI3015901.1"/>
    </source>
</evidence>
<comment type="similarity">
    <text evidence="1">Belongs to the prokaryotic molybdopterin-containing oxidoreductase family.</text>
</comment>
<proteinExistence type="inferred from homology"/>
<gene>
    <name evidence="10" type="ORF">HYY65_12790</name>
</gene>
<dbReference type="GO" id="GO:0043546">
    <property type="term" value="F:molybdopterin cofactor binding"/>
    <property type="evidence" value="ECO:0007669"/>
    <property type="project" value="InterPro"/>
</dbReference>
<dbReference type="InterPro" id="IPR009010">
    <property type="entry name" value="Asp_de-COase-like_dom_sf"/>
</dbReference>
<dbReference type="Pfam" id="PF04879">
    <property type="entry name" value="Molybdop_Fe4S4"/>
    <property type="match status" value="1"/>
</dbReference>
<evidence type="ECO:0000256" key="5">
    <source>
        <dbReference type="ARBA" id="ARBA00022729"/>
    </source>
</evidence>
<dbReference type="SMART" id="SM00926">
    <property type="entry name" value="Molybdop_Fe4S4"/>
    <property type="match status" value="1"/>
</dbReference>
<name>A0A932GRN4_UNCTE</name>
<protein>
    <submittedName>
        <fullName evidence="10">Molybdopterin-dependent oxidoreductase</fullName>
    </submittedName>
</protein>
<keyword evidence="8" id="KW-0411">Iron-sulfur</keyword>
<evidence type="ECO:0000256" key="3">
    <source>
        <dbReference type="ARBA" id="ARBA00022505"/>
    </source>
</evidence>
<evidence type="ECO:0000313" key="11">
    <source>
        <dbReference type="Proteomes" id="UP000741360"/>
    </source>
</evidence>
<keyword evidence="7" id="KW-0408">Iron</keyword>
<evidence type="ECO:0000256" key="6">
    <source>
        <dbReference type="ARBA" id="ARBA00023002"/>
    </source>
</evidence>
<dbReference type="GO" id="GO:0051539">
    <property type="term" value="F:4 iron, 4 sulfur cluster binding"/>
    <property type="evidence" value="ECO:0007669"/>
    <property type="project" value="UniProtKB-KW"/>
</dbReference>
<dbReference type="PANTHER" id="PTHR43742">
    <property type="entry name" value="TRIMETHYLAMINE-N-OXIDE REDUCTASE"/>
    <property type="match status" value="1"/>
</dbReference>
<keyword evidence="6" id="KW-0560">Oxidoreductase</keyword>
<evidence type="ECO:0000256" key="2">
    <source>
        <dbReference type="ARBA" id="ARBA00022485"/>
    </source>
</evidence>
<evidence type="ECO:0000256" key="7">
    <source>
        <dbReference type="ARBA" id="ARBA00023004"/>
    </source>
</evidence>
<dbReference type="AlphaFoldDB" id="A0A932GRN4"/>
<evidence type="ECO:0000256" key="8">
    <source>
        <dbReference type="ARBA" id="ARBA00023014"/>
    </source>
</evidence>
<keyword evidence="2" id="KW-0004">4Fe-4S</keyword>
<keyword evidence="5" id="KW-0732">Signal</keyword>
<evidence type="ECO:0000256" key="4">
    <source>
        <dbReference type="ARBA" id="ARBA00022723"/>
    </source>
</evidence>
<dbReference type="GO" id="GO:0016491">
    <property type="term" value="F:oxidoreductase activity"/>
    <property type="evidence" value="ECO:0007669"/>
    <property type="project" value="UniProtKB-KW"/>
</dbReference>
<keyword evidence="3" id="KW-0500">Molybdenum</keyword>
<accession>A0A932GRN4</accession>
<evidence type="ECO:0000259" key="9">
    <source>
        <dbReference type="PROSITE" id="PS51669"/>
    </source>
</evidence>
<dbReference type="Pfam" id="PF01568">
    <property type="entry name" value="Molydop_binding"/>
    <property type="match status" value="1"/>
</dbReference>
<feature type="domain" description="4Fe-4S Mo/W bis-MGD-type" evidence="9">
    <location>
        <begin position="13"/>
        <end position="69"/>
    </location>
</feature>
<dbReference type="EMBL" id="JACPSX010000246">
    <property type="protein sequence ID" value="MBI3015901.1"/>
    <property type="molecule type" value="Genomic_DNA"/>
</dbReference>
<dbReference type="PANTHER" id="PTHR43742:SF9">
    <property type="entry name" value="TETRATHIONATE REDUCTASE SUBUNIT A"/>
    <property type="match status" value="1"/>
</dbReference>
<dbReference type="SUPFAM" id="SSF53706">
    <property type="entry name" value="Formate dehydrogenase/DMSO reductase, domains 1-3"/>
    <property type="match status" value="1"/>
</dbReference>
<dbReference type="InterPro" id="IPR006657">
    <property type="entry name" value="MoPterin_dinucl-bd_dom"/>
</dbReference>
<dbReference type="SUPFAM" id="SSF50692">
    <property type="entry name" value="ADC-like"/>
    <property type="match status" value="1"/>
</dbReference>
<organism evidence="10 11">
    <name type="scientific">Tectimicrobiota bacterium</name>
    <dbReference type="NCBI Taxonomy" id="2528274"/>
    <lineage>
        <taxon>Bacteria</taxon>
        <taxon>Pseudomonadati</taxon>
        <taxon>Nitrospinota/Tectimicrobiota group</taxon>
        <taxon>Candidatus Tectimicrobiota</taxon>
    </lineage>
</organism>
<dbReference type="Pfam" id="PF00384">
    <property type="entry name" value="Molybdopterin"/>
    <property type="match status" value="1"/>
</dbReference>
<reference evidence="10" key="1">
    <citation type="submission" date="2020-07" db="EMBL/GenBank/DDBJ databases">
        <title>Huge and variable diversity of episymbiotic CPR bacteria and DPANN archaea in groundwater ecosystems.</title>
        <authorList>
            <person name="He C.Y."/>
            <person name="Keren R."/>
            <person name="Whittaker M."/>
            <person name="Farag I.F."/>
            <person name="Doudna J."/>
            <person name="Cate J.H.D."/>
            <person name="Banfield J.F."/>
        </authorList>
    </citation>
    <scope>NUCLEOTIDE SEQUENCE</scope>
    <source>
        <strain evidence="10">NC_groundwater_717_Ag_S-0.2um_59_8</strain>
    </source>
</reference>
<dbReference type="Gene3D" id="3.40.228.10">
    <property type="entry name" value="Dimethylsulfoxide Reductase, domain 2"/>
    <property type="match status" value="1"/>
</dbReference>
<dbReference type="Gene3D" id="2.40.40.20">
    <property type="match status" value="1"/>
</dbReference>
<sequence>MALEKGQSVVKEDVWIGTSCGQCYCQCGVRAHRVDGVVIRVEGNPKAAAGQGRICPKGVAGPMLLYDPYRVNYPLKRGNPKKGIGVDPQWQRISWEEAMDTIVEKLRETYKKDPRACLFQATTTQTSEIRFAVTGFMKAFGFTNYWVSGGGVHCGNGAHFMNGIMHAAWSIVPDFQHCNYVLNFGCSKGHGAGHVAVENAFQAADARARGCRTVVFDPFLSAQAAKGHEWVPIRVGTDGAAALAMINVILNELGIYDAEYIKLKTNGSYLIKPDGFYKRDPKTNKPMIWDRVEGKAKTFDDPSIVDYELLESVNVDGETCTPAFRLLKDHVKSYPPEKAEKITGVPASTLRRIAKEFAEEARIGSKIVIDGKEIPYRPVAAIFFRGAQGHVNSGWTCLSIDLLNHIVGAADTVGSSLGLGPPNSHGYPDTGKPNTVMYADDDGLMVAKGWVYDHKAYPLHEPKAPTRLDLHDMFPTSIYNCFTICSPDNEKLWQQFKIPYRPEILINFGSNSVMTNSNAEAITENYLKKFKFVFSFDIYLTEFTDAVADIVLPDCCFLERYTPAVTFPSIFSHPQGLGNWGWQIRQPVIEPMYERRDFNEIMLELAKRLGIADKYYEALNAAVPTRYGGPLNEENKLKPGEDYTWQEICDRLIRDRFGPDKGLEYAKKDGVITWPKKVDEIYWKWFLNVRVPIYFEFFPVGREKVKKIAEQFGAGDMLDWSRLKALPDWYPCPTHMYDGTEYDLYPFYWRAVMHTNSLTMQNPWLDEIAQQDPYAYTIQIHTETAKKKGLQDLDWVWLENPEGHRVKGQVRLTEGIEPQHLAIAACAGHWTPFQPIAKGKGVFFNDLVEADLAHTDPHPVHAVRGS</sequence>